<evidence type="ECO:0000313" key="5">
    <source>
        <dbReference type="Proteomes" id="UP000282957"/>
    </source>
</evidence>
<accession>A0A437MF30</accession>
<keyword evidence="5" id="KW-1185">Reference proteome</keyword>
<reference evidence="4 5" key="1">
    <citation type="submission" date="2019-01" db="EMBL/GenBank/DDBJ databases">
        <authorList>
            <person name="Chen W.-M."/>
        </authorList>
    </citation>
    <scope>NUCLEOTIDE SEQUENCE [LARGE SCALE GENOMIC DNA]</scope>
    <source>
        <strain evidence="4 5">CCP-6</strain>
    </source>
</reference>
<evidence type="ECO:0000259" key="3">
    <source>
        <dbReference type="Pfam" id="PF17289"/>
    </source>
</evidence>
<dbReference type="EMBL" id="SACL01000004">
    <property type="protein sequence ID" value="RVT96222.1"/>
    <property type="molecule type" value="Genomic_DNA"/>
</dbReference>
<feature type="domain" description="Terminase large subunit gp17-like C-terminal" evidence="3">
    <location>
        <begin position="348"/>
        <end position="496"/>
    </location>
</feature>
<dbReference type="AlphaFoldDB" id="A0A437MF30"/>
<dbReference type="InterPro" id="IPR035421">
    <property type="entry name" value="Terminase_6C"/>
</dbReference>
<name>A0A437MF30_9PROT</name>
<evidence type="ECO:0000256" key="2">
    <source>
        <dbReference type="SAM" id="MobiDB-lite"/>
    </source>
</evidence>
<protein>
    <recommendedName>
        <fullName evidence="3">Terminase large subunit gp17-like C-terminal domain-containing protein</fullName>
    </recommendedName>
</protein>
<gene>
    <name evidence="4" type="ORF">EOD42_13990</name>
</gene>
<dbReference type="Proteomes" id="UP000282957">
    <property type="component" value="Unassembled WGS sequence"/>
</dbReference>
<dbReference type="Pfam" id="PF17289">
    <property type="entry name" value="Terminase_6C"/>
    <property type="match status" value="1"/>
</dbReference>
<evidence type="ECO:0000256" key="1">
    <source>
        <dbReference type="ARBA" id="ARBA00022612"/>
    </source>
</evidence>
<feature type="region of interest" description="Disordered" evidence="2">
    <location>
        <begin position="515"/>
        <end position="536"/>
    </location>
</feature>
<sequence length="536" mass="59611">MTPHGLPSAVNHARLQRFRSRTASPRVKLEAQLGQESFKAFVKMAWSEVDPAVLSWNWHLDLICDEMEKAARREVREMVICIPPRSLKSQLVSVLFVAWVWTWHPAAKFITASYEMKLATRDAVKTRRLVKSDWYQARWGPASPYRGKLSTGEDHPGVAIEGDQDNKTYYETTAGGHRFCATPGGQVTGHGADFILGDDMNHVKKVEQEADREKVTSWWREAIPSRLNDQAYGVKMVIQQRTHVNDLAGECIRLGYHKVVLPMEFEADHPDRHPLDPRKVDGEVLHPARWVQRNALSRYKANLGAYAVAGQLQQRPAPRDGGIFKRHWFRIEAMAPAEVLQGGTVRRWDLAATVPKSGTDPDYTASVKMGRDQFGRVYILHANRLRETPFNVDLAIQAMASQDGNSCRLILPQDPGAAGVARMQQQQAFLAPIATEFERETGDKAERARGLASAAQAGNVILVRGEWNDAFLEELCTFPAAAHDDWLDAAAGAYSALFGGADNILQAYAQMLREAQGTDSHDPGSEHVSQGVYGGG</sequence>
<comment type="caution">
    <text evidence="4">The sequence shown here is derived from an EMBL/GenBank/DDBJ whole genome shotgun (WGS) entry which is preliminary data.</text>
</comment>
<evidence type="ECO:0000313" key="4">
    <source>
        <dbReference type="EMBL" id="RVT96222.1"/>
    </source>
</evidence>
<dbReference type="NCBIfam" id="TIGR01630">
    <property type="entry name" value="psiM2_ORF9"/>
    <property type="match status" value="1"/>
</dbReference>
<organism evidence="4 5">
    <name type="scientific">Rhodovarius crocodyli</name>
    <dbReference type="NCBI Taxonomy" id="1979269"/>
    <lineage>
        <taxon>Bacteria</taxon>
        <taxon>Pseudomonadati</taxon>
        <taxon>Pseudomonadota</taxon>
        <taxon>Alphaproteobacteria</taxon>
        <taxon>Acetobacterales</taxon>
        <taxon>Roseomonadaceae</taxon>
        <taxon>Rhodovarius</taxon>
    </lineage>
</organism>
<proteinExistence type="predicted"/>
<keyword evidence="1" id="KW-1188">Viral release from host cell</keyword>
<dbReference type="OrthoDB" id="9771580at2"/>
<dbReference type="InterPro" id="IPR006517">
    <property type="entry name" value="Phage_terminase_lsu-like_C"/>
</dbReference>